<dbReference type="SUPFAM" id="SSF56281">
    <property type="entry name" value="Metallo-hydrolase/oxidoreductase"/>
    <property type="match status" value="1"/>
</dbReference>
<gene>
    <name evidence="8" type="ORF">GPM918_LOCUS23968</name>
    <name evidence="9" type="ORF">SRO942_LOCUS23967</name>
</gene>
<dbReference type="Pfam" id="PF07522">
    <property type="entry name" value="DRMBL"/>
    <property type="match status" value="1"/>
</dbReference>
<dbReference type="Gene3D" id="3.60.15.10">
    <property type="entry name" value="Ribonuclease Z/Hydroxyacylglutathione hydrolase-like"/>
    <property type="match status" value="1"/>
</dbReference>
<evidence type="ECO:0000256" key="2">
    <source>
        <dbReference type="ARBA" id="ARBA00010304"/>
    </source>
</evidence>
<feature type="compositionally biased region" description="Polar residues" evidence="6">
    <location>
        <begin position="81"/>
        <end position="98"/>
    </location>
</feature>
<accession>A0A814WS27</accession>
<dbReference type="FunFam" id="3.40.50.12650:FF:000001">
    <property type="entry name" value="DNA cross-link repair 1A"/>
    <property type="match status" value="1"/>
</dbReference>
<name>A0A814WS27_9BILA</name>
<dbReference type="Proteomes" id="UP000681722">
    <property type="component" value="Unassembled WGS sequence"/>
</dbReference>
<dbReference type="OrthoDB" id="262529at2759"/>
<evidence type="ECO:0000256" key="5">
    <source>
        <dbReference type="ARBA" id="ARBA00023242"/>
    </source>
</evidence>
<dbReference type="GO" id="GO:0005634">
    <property type="term" value="C:nucleus"/>
    <property type="evidence" value="ECO:0007669"/>
    <property type="project" value="UniProtKB-SubCell"/>
</dbReference>
<evidence type="ECO:0000313" key="8">
    <source>
        <dbReference type="EMBL" id="CAF1206022.1"/>
    </source>
</evidence>
<keyword evidence="4" id="KW-0234">DNA repair</keyword>
<dbReference type="InterPro" id="IPR036866">
    <property type="entry name" value="RibonucZ/Hydroxyglut_hydro"/>
</dbReference>
<sequence>MSSSSLSLRNNNLNDNNDDEDFVVQPESSKKRTSSLSCTRQSKKHCLDEKPKPLIHRSQTDTTLLSLPTKTRQTSLSIIVSNRNEGGNSQWKLSTQSTDENKQTPKKEKKVFPSIKSRTMLKGTSTKSKRSLTTAVISKSQSTLIKSESLDTSSLSSVSLCNTSDSTTIVELDDNFTVAEDDLFSQWEPAKSSIDSNDSQTKCSGTSVPQTTTISVNIAESRSVWKQIFSKKPVETNDVKEMMNELKEQWSQMDKTVQSNNRFFPSSTTKLPGQKRVCPFYKKIPGTSFSVDAFNFGIIEGIQAYFLSHFHSDHYGGLNKKFSNLLYSNQITCNLTMSQLGIKKECIRVLPMDTFTPVNGIEVALIDANHCPGSNMFLYRFPDGKQILHTGDFRACKTLENHPLLQPKQIDTIYLDTTYCDQTYRFPPQDEIINKCVELVLNSLEENPKTLIIVGTYLIGKERIFHAIATALDCKIYVEPRKYRILNLLEIPDLSRRLTTNPNESNLHIVGMGSINYKTLRSYLDNNSRQYEKIIGIKPTGWTTPKSGSNYSIETKTKDVVIY</sequence>
<dbReference type="CDD" id="cd16273">
    <property type="entry name" value="SNM1A-1C-like_MBL-fold"/>
    <property type="match status" value="1"/>
</dbReference>
<dbReference type="AlphaFoldDB" id="A0A814WS27"/>
<keyword evidence="3" id="KW-0227">DNA damage</keyword>
<evidence type="ECO:0000256" key="6">
    <source>
        <dbReference type="SAM" id="MobiDB-lite"/>
    </source>
</evidence>
<dbReference type="EMBL" id="CAJNOQ010008763">
    <property type="protein sequence ID" value="CAF1206022.1"/>
    <property type="molecule type" value="Genomic_DNA"/>
</dbReference>
<comment type="caution">
    <text evidence="8">The sequence shown here is derived from an EMBL/GenBank/DDBJ whole genome shotgun (WGS) entry which is preliminary data.</text>
</comment>
<keyword evidence="10" id="KW-1185">Reference proteome</keyword>
<dbReference type="GO" id="GO:0003684">
    <property type="term" value="F:damaged DNA binding"/>
    <property type="evidence" value="ECO:0007669"/>
    <property type="project" value="TreeGrafter"/>
</dbReference>
<comment type="similarity">
    <text evidence="2">Belongs to the DNA repair metallo-beta-lactamase (DRMBL) family.</text>
</comment>
<dbReference type="InterPro" id="IPR011084">
    <property type="entry name" value="DRMBL"/>
</dbReference>
<dbReference type="GO" id="GO:0035312">
    <property type="term" value="F:5'-3' DNA exonuclease activity"/>
    <property type="evidence" value="ECO:0007669"/>
    <property type="project" value="TreeGrafter"/>
</dbReference>
<feature type="non-terminal residue" evidence="8">
    <location>
        <position position="1"/>
    </location>
</feature>
<proteinExistence type="inferred from homology"/>
<dbReference type="PANTHER" id="PTHR23240:SF6">
    <property type="entry name" value="DNA CROSS-LINK REPAIR 1A PROTEIN"/>
    <property type="match status" value="1"/>
</dbReference>
<feature type="compositionally biased region" description="Low complexity" evidence="6">
    <location>
        <begin position="1"/>
        <end position="15"/>
    </location>
</feature>
<dbReference type="PANTHER" id="PTHR23240">
    <property type="entry name" value="DNA CROSS-LINK REPAIR PROTEIN PSO2/SNM1-RELATED"/>
    <property type="match status" value="1"/>
</dbReference>
<organism evidence="8 10">
    <name type="scientific">Didymodactylos carnosus</name>
    <dbReference type="NCBI Taxonomy" id="1234261"/>
    <lineage>
        <taxon>Eukaryota</taxon>
        <taxon>Metazoa</taxon>
        <taxon>Spiralia</taxon>
        <taxon>Gnathifera</taxon>
        <taxon>Rotifera</taxon>
        <taxon>Eurotatoria</taxon>
        <taxon>Bdelloidea</taxon>
        <taxon>Philodinida</taxon>
        <taxon>Philodinidae</taxon>
        <taxon>Didymodactylos</taxon>
    </lineage>
</organism>
<evidence type="ECO:0000313" key="9">
    <source>
        <dbReference type="EMBL" id="CAF3970316.1"/>
    </source>
</evidence>
<reference evidence="8" key="1">
    <citation type="submission" date="2021-02" db="EMBL/GenBank/DDBJ databases">
        <authorList>
            <person name="Nowell W R."/>
        </authorList>
    </citation>
    <scope>NUCLEOTIDE SEQUENCE</scope>
</reference>
<keyword evidence="5" id="KW-0539">Nucleus</keyword>
<protein>
    <recommendedName>
        <fullName evidence="7">DNA repair metallo-beta-lactamase domain-containing protein</fullName>
    </recommendedName>
</protein>
<feature type="region of interest" description="Disordered" evidence="6">
    <location>
        <begin position="81"/>
        <end position="110"/>
    </location>
</feature>
<dbReference type="GO" id="GO:0036297">
    <property type="term" value="P:interstrand cross-link repair"/>
    <property type="evidence" value="ECO:0007669"/>
    <property type="project" value="TreeGrafter"/>
</dbReference>
<dbReference type="GO" id="GO:0006303">
    <property type="term" value="P:double-strand break repair via nonhomologous end joining"/>
    <property type="evidence" value="ECO:0007669"/>
    <property type="project" value="TreeGrafter"/>
</dbReference>
<dbReference type="Gene3D" id="3.40.50.12650">
    <property type="match status" value="1"/>
</dbReference>
<evidence type="ECO:0000313" key="10">
    <source>
        <dbReference type="Proteomes" id="UP000663829"/>
    </source>
</evidence>
<dbReference type="Proteomes" id="UP000663829">
    <property type="component" value="Unassembled WGS sequence"/>
</dbReference>
<evidence type="ECO:0000256" key="3">
    <source>
        <dbReference type="ARBA" id="ARBA00022763"/>
    </source>
</evidence>
<comment type="subcellular location">
    <subcellularLocation>
        <location evidence="1">Nucleus</location>
    </subcellularLocation>
</comment>
<dbReference type="EMBL" id="CAJOBC010008764">
    <property type="protein sequence ID" value="CAF3970316.1"/>
    <property type="molecule type" value="Genomic_DNA"/>
</dbReference>
<evidence type="ECO:0000256" key="1">
    <source>
        <dbReference type="ARBA" id="ARBA00004123"/>
    </source>
</evidence>
<feature type="region of interest" description="Disordered" evidence="6">
    <location>
        <begin position="1"/>
        <end position="62"/>
    </location>
</feature>
<evidence type="ECO:0000256" key="4">
    <source>
        <dbReference type="ARBA" id="ARBA00023204"/>
    </source>
</evidence>
<evidence type="ECO:0000259" key="7">
    <source>
        <dbReference type="Pfam" id="PF07522"/>
    </source>
</evidence>
<feature type="domain" description="DNA repair metallo-beta-lactamase" evidence="7">
    <location>
        <begin position="493"/>
        <end position="555"/>
    </location>
</feature>